<organism evidence="1 2">
    <name type="scientific">Rhipicephalus microplus</name>
    <name type="common">Cattle tick</name>
    <name type="synonym">Boophilus microplus</name>
    <dbReference type="NCBI Taxonomy" id="6941"/>
    <lineage>
        <taxon>Eukaryota</taxon>
        <taxon>Metazoa</taxon>
        <taxon>Ecdysozoa</taxon>
        <taxon>Arthropoda</taxon>
        <taxon>Chelicerata</taxon>
        <taxon>Arachnida</taxon>
        <taxon>Acari</taxon>
        <taxon>Parasitiformes</taxon>
        <taxon>Ixodida</taxon>
        <taxon>Ixodoidea</taxon>
        <taxon>Ixodidae</taxon>
        <taxon>Rhipicephalinae</taxon>
        <taxon>Rhipicephalus</taxon>
        <taxon>Boophilus</taxon>
    </lineage>
</organism>
<dbReference type="AlphaFoldDB" id="A0A9J6EI60"/>
<proteinExistence type="predicted"/>
<reference evidence="1" key="1">
    <citation type="journal article" date="2020" name="Cell">
        <title>Large-Scale Comparative Analyses of Tick Genomes Elucidate Their Genetic Diversity and Vector Capacities.</title>
        <authorList>
            <consortium name="Tick Genome and Microbiome Consortium (TIGMIC)"/>
            <person name="Jia N."/>
            <person name="Wang J."/>
            <person name="Shi W."/>
            <person name="Du L."/>
            <person name="Sun Y."/>
            <person name="Zhan W."/>
            <person name="Jiang J.F."/>
            <person name="Wang Q."/>
            <person name="Zhang B."/>
            <person name="Ji P."/>
            <person name="Bell-Sakyi L."/>
            <person name="Cui X.M."/>
            <person name="Yuan T.T."/>
            <person name="Jiang B.G."/>
            <person name="Yang W.F."/>
            <person name="Lam T.T."/>
            <person name="Chang Q.C."/>
            <person name="Ding S.J."/>
            <person name="Wang X.J."/>
            <person name="Zhu J.G."/>
            <person name="Ruan X.D."/>
            <person name="Zhao L."/>
            <person name="Wei J.T."/>
            <person name="Ye R.Z."/>
            <person name="Que T.C."/>
            <person name="Du C.H."/>
            <person name="Zhou Y.H."/>
            <person name="Cheng J.X."/>
            <person name="Dai P.F."/>
            <person name="Guo W.B."/>
            <person name="Han X.H."/>
            <person name="Huang E.J."/>
            <person name="Li L.F."/>
            <person name="Wei W."/>
            <person name="Gao Y.C."/>
            <person name="Liu J.Z."/>
            <person name="Shao H.Z."/>
            <person name="Wang X."/>
            <person name="Wang C.C."/>
            <person name="Yang T.C."/>
            <person name="Huo Q.B."/>
            <person name="Li W."/>
            <person name="Chen H.Y."/>
            <person name="Chen S.E."/>
            <person name="Zhou L.G."/>
            <person name="Ni X.B."/>
            <person name="Tian J.H."/>
            <person name="Sheng Y."/>
            <person name="Liu T."/>
            <person name="Pan Y.S."/>
            <person name="Xia L.Y."/>
            <person name="Li J."/>
            <person name="Zhao F."/>
            <person name="Cao W.C."/>
        </authorList>
    </citation>
    <scope>NUCLEOTIDE SEQUENCE</scope>
    <source>
        <strain evidence="1">Rmic-2018</strain>
    </source>
</reference>
<evidence type="ECO:0000313" key="2">
    <source>
        <dbReference type="Proteomes" id="UP000821866"/>
    </source>
</evidence>
<accession>A0A9J6EI60</accession>
<evidence type="ECO:0000313" key="1">
    <source>
        <dbReference type="EMBL" id="KAH8034034.1"/>
    </source>
</evidence>
<dbReference type="Gene3D" id="1.25.40.10">
    <property type="entry name" value="Tetratricopeptide repeat domain"/>
    <property type="match status" value="1"/>
</dbReference>
<comment type="caution">
    <text evidence="1">The sequence shown here is derived from an EMBL/GenBank/DDBJ whole genome shotgun (WGS) entry which is preliminary data.</text>
</comment>
<dbReference type="Proteomes" id="UP000821866">
    <property type="component" value="Chromosome 2"/>
</dbReference>
<name>A0A9J6EI60_RHIMP</name>
<protein>
    <submittedName>
        <fullName evidence="1">Uncharacterized protein</fullName>
    </submittedName>
</protein>
<keyword evidence="2" id="KW-1185">Reference proteome</keyword>
<gene>
    <name evidence="1" type="ORF">HPB51_019099</name>
</gene>
<dbReference type="EMBL" id="JABSTU010000004">
    <property type="protein sequence ID" value="KAH8034034.1"/>
    <property type="molecule type" value="Genomic_DNA"/>
</dbReference>
<dbReference type="SUPFAM" id="SSF48452">
    <property type="entry name" value="TPR-like"/>
    <property type="match status" value="1"/>
</dbReference>
<sequence>MVDYRMKHSKQLSIFVIWSPALQNVSEDGEAVALCRYVLCLDPADPMVICYCVVGLRELGKYKEAARMQRRAFVLRLHLAESRALYRCSVGLRELGEYTEVARMPRRGFTLKPHSEHVIDELVLLEEDEFVELTRHKICAALEALNLSATRRRLSIEQVVDPYTRRDIDKYLHLLKTVGSPGYEFEEEQQESIRKRPHDMRRLAAAHHPISGTV</sequence>
<dbReference type="InterPro" id="IPR011990">
    <property type="entry name" value="TPR-like_helical_dom_sf"/>
</dbReference>
<reference evidence="1" key="2">
    <citation type="submission" date="2021-09" db="EMBL/GenBank/DDBJ databases">
        <authorList>
            <person name="Jia N."/>
            <person name="Wang J."/>
            <person name="Shi W."/>
            <person name="Du L."/>
            <person name="Sun Y."/>
            <person name="Zhan W."/>
            <person name="Jiang J."/>
            <person name="Wang Q."/>
            <person name="Zhang B."/>
            <person name="Ji P."/>
            <person name="Sakyi L.B."/>
            <person name="Cui X."/>
            <person name="Yuan T."/>
            <person name="Jiang B."/>
            <person name="Yang W."/>
            <person name="Lam T.T.-Y."/>
            <person name="Chang Q."/>
            <person name="Ding S."/>
            <person name="Wang X."/>
            <person name="Zhu J."/>
            <person name="Ruan X."/>
            <person name="Zhao L."/>
            <person name="Wei J."/>
            <person name="Que T."/>
            <person name="Du C."/>
            <person name="Cheng J."/>
            <person name="Dai P."/>
            <person name="Han X."/>
            <person name="Huang E."/>
            <person name="Gao Y."/>
            <person name="Liu J."/>
            <person name="Shao H."/>
            <person name="Ye R."/>
            <person name="Li L."/>
            <person name="Wei W."/>
            <person name="Wang X."/>
            <person name="Wang C."/>
            <person name="Huo Q."/>
            <person name="Li W."/>
            <person name="Guo W."/>
            <person name="Chen H."/>
            <person name="Chen S."/>
            <person name="Zhou L."/>
            <person name="Zhou L."/>
            <person name="Ni X."/>
            <person name="Tian J."/>
            <person name="Zhou Y."/>
            <person name="Sheng Y."/>
            <person name="Liu T."/>
            <person name="Pan Y."/>
            <person name="Xia L."/>
            <person name="Li J."/>
            <person name="Zhao F."/>
            <person name="Cao W."/>
        </authorList>
    </citation>
    <scope>NUCLEOTIDE SEQUENCE</scope>
    <source>
        <strain evidence="1">Rmic-2018</strain>
        <tissue evidence="1">Larvae</tissue>
    </source>
</reference>